<gene>
    <name evidence="15" type="primary">LOC107982510</name>
</gene>
<keyword evidence="10" id="KW-0539">Nucleus</keyword>
<dbReference type="InterPro" id="IPR038269">
    <property type="entry name" value="SCAN_sf"/>
</dbReference>
<dbReference type="FunFam" id="3.30.160.60:FF:000088">
    <property type="entry name" value="Zinc finger and SCAN domain containing 2"/>
    <property type="match status" value="2"/>
</dbReference>
<dbReference type="InterPro" id="IPR036236">
    <property type="entry name" value="Znf_C2H2_sf"/>
</dbReference>
<dbReference type="Gene3D" id="3.30.160.60">
    <property type="entry name" value="Classic Zinc Finger"/>
    <property type="match status" value="12"/>
</dbReference>
<dbReference type="GO" id="GO:0005634">
    <property type="term" value="C:nucleus"/>
    <property type="evidence" value="ECO:0007669"/>
    <property type="project" value="UniProtKB-SubCell"/>
</dbReference>
<dbReference type="Gene3D" id="1.10.4020.10">
    <property type="entry name" value="DNA breaking-rejoining enzymes"/>
    <property type="match status" value="1"/>
</dbReference>
<dbReference type="PANTHER" id="PTHR23226">
    <property type="entry name" value="ZINC FINGER AND SCAN DOMAIN-CONTAINING"/>
    <property type="match status" value="1"/>
</dbReference>
<reference evidence="15 16" key="1">
    <citation type="submission" date="2009-12" db="EMBL/GenBank/DDBJ databases">
        <title>The Genome Sequence of Anolis carolinensis (Green Anole Lizard).</title>
        <authorList>
            <consortium name="The Genome Sequencing Platform"/>
            <person name="Di Palma F."/>
            <person name="Alfoldi J."/>
            <person name="Heiman D."/>
            <person name="Young S."/>
            <person name="Grabherr M."/>
            <person name="Johnson J."/>
            <person name="Lander E.S."/>
            <person name="Lindblad-Toh K."/>
        </authorList>
    </citation>
    <scope>NUCLEOTIDE SEQUENCE [LARGE SCALE GENOMIC DNA]</scope>
    <source>
        <strain evidence="15 16">JBL SC #1</strain>
    </source>
</reference>
<dbReference type="PROSITE" id="PS00028">
    <property type="entry name" value="ZINC_FINGER_C2H2_1"/>
    <property type="match status" value="12"/>
</dbReference>
<evidence type="ECO:0000259" key="13">
    <source>
        <dbReference type="PROSITE" id="PS50157"/>
    </source>
</evidence>
<feature type="domain" description="C2H2-type" evidence="13">
    <location>
        <begin position="526"/>
        <end position="553"/>
    </location>
</feature>
<dbReference type="Proteomes" id="UP000001646">
    <property type="component" value="Chromosome 2"/>
</dbReference>
<evidence type="ECO:0000256" key="9">
    <source>
        <dbReference type="ARBA" id="ARBA00023163"/>
    </source>
</evidence>
<dbReference type="GeneTree" id="ENSGT00940000164914"/>
<dbReference type="FunFam" id="3.30.160.60:FF:000012">
    <property type="entry name" value="RB-associated KRAB zinc finger protein-like"/>
    <property type="match status" value="1"/>
</dbReference>
<dbReference type="PANTHER" id="PTHR23226:SF416">
    <property type="entry name" value="FI01424P"/>
    <property type="match status" value="1"/>
</dbReference>
<feature type="compositionally biased region" description="Basic and acidic residues" evidence="12">
    <location>
        <begin position="256"/>
        <end position="267"/>
    </location>
</feature>
<keyword evidence="7" id="KW-0805">Transcription regulation</keyword>
<evidence type="ECO:0000256" key="1">
    <source>
        <dbReference type="ARBA" id="ARBA00004123"/>
    </source>
</evidence>
<keyword evidence="5 11" id="KW-0863">Zinc-finger</keyword>
<feature type="domain" description="C2H2-type" evidence="13">
    <location>
        <begin position="376"/>
        <end position="403"/>
    </location>
</feature>
<dbReference type="SUPFAM" id="SSF47353">
    <property type="entry name" value="Retrovirus capsid dimerization domain-like"/>
    <property type="match status" value="1"/>
</dbReference>
<comment type="subcellular location">
    <subcellularLocation>
        <location evidence="1">Nucleus</location>
    </subcellularLocation>
</comment>
<keyword evidence="9" id="KW-0804">Transcription</keyword>
<feature type="domain" description="C2H2-type" evidence="13">
    <location>
        <begin position="820"/>
        <end position="847"/>
    </location>
</feature>
<evidence type="ECO:0000256" key="8">
    <source>
        <dbReference type="ARBA" id="ARBA00023125"/>
    </source>
</evidence>
<evidence type="ECO:0000256" key="3">
    <source>
        <dbReference type="ARBA" id="ARBA00022723"/>
    </source>
</evidence>
<dbReference type="SUPFAM" id="SSF57667">
    <property type="entry name" value="beta-beta-alpha zinc fingers"/>
    <property type="match status" value="9"/>
</dbReference>
<proteinExistence type="inferred from homology"/>
<dbReference type="Pfam" id="PF02023">
    <property type="entry name" value="SCAN"/>
    <property type="match status" value="1"/>
</dbReference>
<organism evidence="15 16">
    <name type="scientific">Anolis carolinensis</name>
    <name type="common">Green anole</name>
    <name type="synonym">American chameleon</name>
    <dbReference type="NCBI Taxonomy" id="28377"/>
    <lineage>
        <taxon>Eukaryota</taxon>
        <taxon>Metazoa</taxon>
        <taxon>Chordata</taxon>
        <taxon>Craniata</taxon>
        <taxon>Vertebrata</taxon>
        <taxon>Euteleostomi</taxon>
        <taxon>Lepidosauria</taxon>
        <taxon>Squamata</taxon>
        <taxon>Bifurcata</taxon>
        <taxon>Unidentata</taxon>
        <taxon>Episquamata</taxon>
        <taxon>Toxicofera</taxon>
        <taxon>Iguania</taxon>
        <taxon>Dactyloidae</taxon>
        <taxon>Anolis</taxon>
    </lineage>
</organism>
<feature type="domain" description="C2H2-type" evidence="13">
    <location>
        <begin position="474"/>
        <end position="501"/>
    </location>
</feature>
<reference evidence="15" key="2">
    <citation type="submission" date="2025-08" db="UniProtKB">
        <authorList>
            <consortium name="Ensembl"/>
        </authorList>
    </citation>
    <scope>IDENTIFICATION</scope>
</reference>
<dbReference type="FunFam" id="3.30.160.60:FF:000367">
    <property type="entry name" value="Zinc finger protein 572"/>
    <property type="match status" value="1"/>
</dbReference>
<evidence type="ECO:0000256" key="5">
    <source>
        <dbReference type="ARBA" id="ARBA00022771"/>
    </source>
</evidence>
<keyword evidence="3" id="KW-0479">Metal-binding</keyword>
<reference evidence="15" key="3">
    <citation type="submission" date="2025-09" db="UniProtKB">
        <authorList>
            <consortium name="Ensembl"/>
        </authorList>
    </citation>
    <scope>IDENTIFICATION</scope>
</reference>
<name>A0A803TZ40_ANOCA</name>
<feature type="compositionally biased region" description="Acidic residues" evidence="12">
    <location>
        <begin position="245"/>
        <end position="255"/>
    </location>
</feature>
<feature type="domain" description="C2H2-type" evidence="13">
    <location>
        <begin position="554"/>
        <end position="581"/>
    </location>
</feature>
<evidence type="ECO:0000313" key="15">
    <source>
        <dbReference type="Ensembl" id="ENSACAP00000040480.1"/>
    </source>
</evidence>
<sequence>MDDPQETGVTVFLLPEIKMEEQDSVGLEAEDENASEEHRGSREEDPQRIKQEPVEEPSKNWDAQLEEFLRTLQPVCSEEETPQTSEVEQQRDPKTVPSQGETKPNKQASKLCVSPRTQPHLVEGTQLVFGAHLDADSYGKKREKALAGDAARLEMRRQHFRTLRYQEADGPRELCKQLQQQCRKWLNPDRNTKERMLELVTLEHFLAMVPAEMLGYLWDNGPVTCAKAVALAEDFLQSQQRDRDLEEQEMQELSDTEDRHETKQKDKASANLLEIGEWLKDRKEENPFLDRPEKMSAFLKTENDNHFLCQGESEKGQQKTDGQNGNATEEKRDLYVDSHGGCKGGDESTIQQDVDMKYDRCKQGTQESSLELEKPYKCWHCGQSFSSSSDLLSHERNHVGEQLYRCSHCGGSERIHMGQRPHKCSHCGNTFGCNPQEETNGGKKFHTCAECGEKYMHRSGLLKHQGVHWGEKPYKCLTCGENFGNYSNFRTHCRTHTGEKQYKCLQCEMCFSSIACLRAHERIHVVVCSSCGKSFRNKSELIEHERTHAREDSFVCFDCGKAFKFNSELMAHVRTHKDKKLECPDTKKTLICLECGDNFKHGSAFKTHQRVHRADGGWMEESEEEKKPILEHPEQMELPVMLLKTDQEPDESQYKPERQNGGDEEERECQLVCPQVVCKTENEPNIQEVQNVKYEERDENFGLSLHLTMPNSPHEEEKEKPYQCWHCGQSFSSSSDLLSHERSHVGEKLYTCSNCGESERIHMGQKPHRCSTCGNTFVYNTQQEKQRRKKIHVCPICGKAYMKISSFLQHQGLHRGEKPYKCSKCAENFGTFSSLRVHRRTHTSENQYKCSYCGMCFSCSPRLRAHERTHMAMCSYCGKSFNKKSELIEHERTHSRGDSLACFVCRKAFEVISELVFHVRTHTDMTPKCSDSREIFQCSQCGSTFSHGVRLTSKDQSERRSKIAALKHNLY</sequence>
<feature type="region of interest" description="Disordered" evidence="12">
    <location>
        <begin position="311"/>
        <end position="330"/>
    </location>
</feature>
<evidence type="ECO:0000256" key="7">
    <source>
        <dbReference type="ARBA" id="ARBA00023015"/>
    </source>
</evidence>
<keyword evidence="6" id="KW-0862">Zinc</keyword>
<evidence type="ECO:0000256" key="10">
    <source>
        <dbReference type="ARBA" id="ARBA00023242"/>
    </source>
</evidence>
<feature type="region of interest" description="Disordered" evidence="12">
    <location>
        <begin position="1"/>
        <end position="112"/>
    </location>
</feature>
<dbReference type="FunFam" id="3.30.160.60:FF:000045">
    <property type="entry name" value="ZFP69 zinc finger protein B"/>
    <property type="match status" value="1"/>
</dbReference>
<feature type="compositionally biased region" description="Basic and acidic residues" evidence="12">
    <location>
        <begin position="652"/>
        <end position="661"/>
    </location>
</feature>
<feature type="domain" description="C2H2-type" evidence="13">
    <location>
        <begin position="502"/>
        <end position="524"/>
    </location>
</feature>
<dbReference type="AlphaFoldDB" id="A0A803TZ40"/>
<feature type="domain" description="C2H2-type" evidence="13">
    <location>
        <begin position="872"/>
        <end position="899"/>
    </location>
</feature>
<evidence type="ECO:0000256" key="4">
    <source>
        <dbReference type="ARBA" id="ARBA00022737"/>
    </source>
</evidence>
<comment type="similarity">
    <text evidence="2">Belongs to the krueppel C2H2-type zinc-finger protein family.</text>
</comment>
<dbReference type="SMART" id="SM00431">
    <property type="entry name" value="SCAN"/>
    <property type="match status" value="1"/>
</dbReference>
<feature type="domain" description="C2H2-type" evidence="13">
    <location>
        <begin position="900"/>
        <end position="927"/>
    </location>
</feature>
<dbReference type="FunFam" id="3.30.160.60:FF:002343">
    <property type="entry name" value="Zinc finger protein 33A"/>
    <property type="match status" value="1"/>
</dbReference>
<evidence type="ECO:0000256" key="11">
    <source>
        <dbReference type="PROSITE-ProRule" id="PRU00042"/>
    </source>
</evidence>
<dbReference type="InterPro" id="IPR003309">
    <property type="entry name" value="SCAN_dom"/>
</dbReference>
<evidence type="ECO:0000313" key="16">
    <source>
        <dbReference type="Proteomes" id="UP000001646"/>
    </source>
</evidence>
<keyword evidence="8" id="KW-0238">DNA-binding</keyword>
<feature type="domain" description="C2H2-type" evidence="13">
    <location>
        <begin position="446"/>
        <end position="473"/>
    </location>
</feature>
<feature type="region of interest" description="Disordered" evidence="12">
    <location>
        <begin position="240"/>
        <end position="267"/>
    </location>
</feature>
<protein>
    <submittedName>
        <fullName evidence="15">Uncharacterized protein</fullName>
    </submittedName>
</protein>
<keyword evidence="16" id="KW-1185">Reference proteome</keyword>
<feature type="compositionally biased region" description="Polar residues" evidence="12">
    <location>
        <begin position="96"/>
        <end position="108"/>
    </location>
</feature>
<feature type="domain" description="C2H2-type" evidence="13">
    <location>
        <begin position="792"/>
        <end position="819"/>
    </location>
</feature>
<dbReference type="FunFam" id="3.30.160.60:FF:000100">
    <property type="entry name" value="Zinc finger 45-like"/>
    <property type="match status" value="1"/>
</dbReference>
<keyword evidence="4" id="KW-0677">Repeat</keyword>
<dbReference type="GO" id="GO:0003677">
    <property type="term" value="F:DNA binding"/>
    <property type="evidence" value="ECO:0007669"/>
    <property type="project" value="UniProtKB-KW"/>
</dbReference>
<feature type="domain" description="SCAN box" evidence="14">
    <location>
        <begin position="157"/>
        <end position="235"/>
    </location>
</feature>
<dbReference type="PROSITE" id="PS50157">
    <property type="entry name" value="ZINC_FINGER_C2H2_2"/>
    <property type="match status" value="13"/>
</dbReference>
<dbReference type="Pfam" id="PF00096">
    <property type="entry name" value="zf-C2H2"/>
    <property type="match status" value="6"/>
</dbReference>
<dbReference type="Ensembl" id="ENSACAT00000049731.1">
    <property type="protein sequence ID" value="ENSACAP00000040480.1"/>
    <property type="gene ID" value="ENSACAG00000040418.1"/>
</dbReference>
<feature type="compositionally biased region" description="Basic and acidic residues" evidence="12">
    <location>
        <begin position="35"/>
        <end position="59"/>
    </location>
</feature>
<feature type="domain" description="C2H2-type" evidence="13">
    <location>
        <begin position="722"/>
        <end position="749"/>
    </location>
</feature>
<evidence type="ECO:0000256" key="12">
    <source>
        <dbReference type="SAM" id="MobiDB-lite"/>
    </source>
</evidence>
<dbReference type="InterPro" id="IPR013087">
    <property type="entry name" value="Znf_C2H2_type"/>
</dbReference>
<evidence type="ECO:0000259" key="14">
    <source>
        <dbReference type="PROSITE" id="PS50804"/>
    </source>
</evidence>
<evidence type="ECO:0000256" key="2">
    <source>
        <dbReference type="ARBA" id="ARBA00006991"/>
    </source>
</evidence>
<feature type="domain" description="C2H2-type" evidence="13">
    <location>
        <begin position="848"/>
        <end position="870"/>
    </location>
</feature>
<dbReference type="SMART" id="SM00355">
    <property type="entry name" value="ZnF_C2H2"/>
    <property type="match status" value="13"/>
</dbReference>
<dbReference type="PROSITE" id="PS50804">
    <property type="entry name" value="SCAN_BOX"/>
    <property type="match status" value="1"/>
</dbReference>
<dbReference type="GO" id="GO:0008270">
    <property type="term" value="F:zinc ion binding"/>
    <property type="evidence" value="ECO:0007669"/>
    <property type="project" value="UniProtKB-KW"/>
</dbReference>
<evidence type="ECO:0000256" key="6">
    <source>
        <dbReference type="ARBA" id="ARBA00022833"/>
    </source>
</evidence>
<accession>A0A803TZ40</accession>
<feature type="domain" description="C2H2-type" evidence="13">
    <location>
        <begin position="590"/>
        <end position="617"/>
    </location>
</feature>
<feature type="region of interest" description="Disordered" evidence="12">
    <location>
        <begin position="646"/>
        <end position="666"/>
    </location>
</feature>